<keyword evidence="2" id="KW-0677">Repeat</keyword>
<gene>
    <name evidence="3" type="ORF">EAH_00003210</name>
</gene>
<protein>
    <submittedName>
        <fullName evidence="3">Uncharacterized protein</fullName>
    </submittedName>
</protein>
<sequence>MAADVGSGWPMRRALEEGPLEEGTFPSSEESVAWLKEGLSGLQQTPPDGRLGNVSLSLAGRGLGRLVLLCDFTKLLVLDVSHNKLRSLYPIRLAANLVRLHAHKNQIQSANELSANPKLEHVDLSNNHIAALGDWQFNVRLRVLCLAGNRIASLRGGSLEKNSLLRELDISNNAVDSLEPLPHLKCLDTLNVSNNQLRSLEGIQRAPHLVVLHAEGNKLQSLEPLGLGRNGLLRELYIQQNSSLEQPLQLSALKSTEALQSLQVSPGPIVFFPHWRLHCVHMLPQLLQIDGVPITAEEQFTAAEAFGDLLYAHQRVWEALIPDEPFVDRRLLKLHDSTATDATNTAGSPQT</sequence>
<dbReference type="OMA" id="DWQFNVR"/>
<evidence type="ECO:0000256" key="2">
    <source>
        <dbReference type="ARBA" id="ARBA00022737"/>
    </source>
</evidence>
<dbReference type="InterPro" id="IPR032675">
    <property type="entry name" value="LRR_dom_sf"/>
</dbReference>
<dbReference type="EMBL" id="HG670358">
    <property type="protein sequence ID" value="CDI76323.1"/>
    <property type="molecule type" value="Genomic_DNA"/>
</dbReference>
<proteinExistence type="predicted"/>
<accession>U6GAF0</accession>
<dbReference type="PROSITE" id="PS51450">
    <property type="entry name" value="LRR"/>
    <property type="match status" value="2"/>
</dbReference>
<dbReference type="Pfam" id="PF13516">
    <property type="entry name" value="LRR_6"/>
    <property type="match status" value="1"/>
</dbReference>
<dbReference type="RefSeq" id="XP_013253124.1">
    <property type="nucleotide sequence ID" value="XM_013397670.1"/>
</dbReference>
<dbReference type="Pfam" id="PF13855">
    <property type="entry name" value="LRR_8"/>
    <property type="match status" value="1"/>
</dbReference>
<dbReference type="SMART" id="SM00365">
    <property type="entry name" value="LRR_SD22"/>
    <property type="match status" value="4"/>
</dbReference>
<dbReference type="InterPro" id="IPR050836">
    <property type="entry name" value="SDS22/Internalin_LRR"/>
</dbReference>
<evidence type="ECO:0000313" key="3">
    <source>
        <dbReference type="EMBL" id="CDI76323.1"/>
    </source>
</evidence>
<organism evidence="3 4">
    <name type="scientific">Eimeria acervulina</name>
    <name type="common">Coccidian parasite</name>
    <dbReference type="NCBI Taxonomy" id="5801"/>
    <lineage>
        <taxon>Eukaryota</taxon>
        <taxon>Sar</taxon>
        <taxon>Alveolata</taxon>
        <taxon>Apicomplexa</taxon>
        <taxon>Conoidasida</taxon>
        <taxon>Coccidia</taxon>
        <taxon>Eucoccidiorida</taxon>
        <taxon>Eimeriorina</taxon>
        <taxon>Eimeriidae</taxon>
        <taxon>Eimeria</taxon>
    </lineage>
</organism>
<keyword evidence="4" id="KW-1185">Reference proteome</keyword>
<dbReference type="InterPro" id="IPR001611">
    <property type="entry name" value="Leu-rich_rpt"/>
</dbReference>
<evidence type="ECO:0000256" key="1">
    <source>
        <dbReference type="ARBA" id="ARBA00022614"/>
    </source>
</evidence>
<evidence type="ECO:0000313" key="4">
    <source>
        <dbReference type="Proteomes" id="UP000018050"/>
    </source>
</evidence>
<dbReference type="SUPFAM" id="SSF52058">
    <property type="entry name" value="L domain-like"/>
    <property type="match status" value="1"/>
</dbReference>
<dbReference type="Proteomes" id="UP000018050">
    <property type="component" value="Unassembled WGS sequence"/>
</dbReference>
<dbReference type="AlphaFoldDB" id="U6GAF0"/>
<name>U6GAF0_EIMAC</name>
<reference evidence="3" key="1">
    <citation type="submission" date="2013-10" db="EMBL/GenBank/DDBJ databases">
        <title>Genomic analysis of the causative agents of coccidiosis in chickens.</title>
        <authorList>
            <person name="Reid A.J."/>
            <person name="Blake D."/>
            <person name="Billington K."/>
            <person name="Browne H."/>
            <person name="Dunn M."/>
            <person name="Hung S."/>
            <person name="Kawahara F."/>
            <person name="Miranda-Saavedra D."/>
            <person name="Mourier T."/>
            <person name="Nagra H."/>
            <person name="Otto T.D."/>
            <person name="Rawlings N."/>
            <person name="Sanchez A."/>
            <person name="Sanders M."/>
            <person name="Subramaniam C."/>
            <person name="Tay Y."/>
            <person name="Dear P."/>
            <person name="Doerig C."/>
            <person name="Gruber A."/>
            <person name="Parkinson J."/>
            <person name="Shirley M."/>
            <person name="Wan K.L."/>
            <person name="Berriman M."/>
            <person name="Tomley F."/>
            <person name="Pain A."/>
        </authorList>
    </citation>
    <scope>NUCLEOTIDE SEQUENCE</scope>
    <source>
        <strain evidence="3">Houghton</strain>
    </source>
</reference>
<dbReference type="VEuPathDB" id="ToxoDB:EAH_00003210"/>
<dbReference type="GeneID" id="25268391"/>
<keyword evidence="1" id="KW-0433">Leucine-rich repeat</keyword>
<dbReference type="OrthoDB" id="6334211at2759"/>
<dbReference type="Gene3D" id="3.80.10.10">
    <property type="entry name" value="Ribonuclease Inhibitor"/>
    <property type="match status" value="2"/>
</dbReference>
<dbReference type="PANTHER" id="PTHR46652">
    <property type="entry name" value="LEUCINE-RICH REPEAT AND IQ DOMAIN-CONTAINING PROTEIN 1-RELATED"/>
    <property type="match status" value="1"/>
</dbReference>
<dbReference type="PANTHER" id="PTHR46652:SF3">
    <property type="entry name" value="LEUCINE-RICH REPEAT-CONTAINING PROTEIN 9"/>
    <property type="match status" value="1"/>
</dbReference>
<reference evidence="3" key="2">
    <citation type="submission" date="2013-10" db="EMBL/GenBank/DDBJ databases">
        <authorList>
            <person name="Aslett M."/>
        </authorList>
    </citation>
    <scope>NUCLEOTIDE SEQUENCE</scope>
    <source>
        <strain evidence="3">Houghton</strain>
    </source>
</reference>